<feature type="region of interest" description="Disordered" evidence="1">
    <location>
        <begin position="49"/>
        <end position="69"/>
    </location>
</feature>
<gene>
    <name evidence="2" type="ORF">CTEN210_05327</name>
</gene>
<reference evidence="2 3" key="1">
    <citation type="journal article" date="2021" name="Sci. Rep.">
        <title>The genome of the diatom Chaetoceros tenuissimus carries an ancient integrated fragment of an extant virus.</title>
        <authorList>
            <person name="Hongo Y."/>
            <person name="Kimura K."/>
            <person name="Takaki Y."/>
            <person name="Yoshida Y."/>
            <person name="Baba S."/>
            <person name="Kobayashi G."/>
            <person name="Nagasaki K."/>
            <person name="Hano T."/>
            <person name="Tomaru Y."/>
        </authorList>
    </citation>
    <scope>NUCLEOTIDE SEQUENCE [LARGE SCALE GENOMIC DNA]</scope>
    <source>
        <strain evidence="2 3">NIES-3715</strain>
    </source>
</reference>
<accession>A0AAD3CMU8</accession>
<feature type="compositionally biased region" description="Basic residues" evidence="1">
    <location>
        <begin position="58"/>
        <end position="69"/>
    </location>
</feature>
<keyword evidence="3" id="KW-1185">Reference proteome</keyword>
<sequence length="69" mass="7626">MSDDEICEKDPVTTLYPFAAVASGDYGDLEKSFYLLRRQPGVLDEVATGIADQGTKTSGKKKRKRDDNN</sequence>
<evidence type="ECO:0000313" key="2">
    <source>
        <dbReference type="EMBL" id="GFH48851.1"/>
    </source>
</evidence>
<dbReference type="Proteomes" id="UP001054902">
    <property type="component" value="Unassembled WGS sequence"/>
</dbReference>
<evidence type="ECO:0000256" key="1">
    <source>
        <dbReference type="SAM" id="MobiDB-lite"/>
    </source>
</evidence>
<name>A0AAD3CMU8_9STRA</name>
<comment type="caution">
    <text evidence="2">The sequence shown here is derived from an EMBL/GenBank/DDBJ whole genome shotgun (WGS) entry which is preliminary data.</text>
</comment>
<organism evidence="2 3">
    <name type="scientific">Chaetoceros tenuissimus</name>
    <dbReference type="NCBI Taxonomy" id="426638"/>
    <lineage>
        <taxon>Eukaryota</taxon>
        <taxon>Sar</taxon>
        <taxon>Stramenopiles</taxon>
        <taxon>Ochrophyta</taxon>
        <taxon>Bacillariophyta</taxon>
        <taxon>Coscinodiscophyceae</taxon>
        <taxon>Chaetocerotophycidae</taxon>
        <taxon>Chaetocerotales</taxon>
        <taxon>Chaetocerotaceae</taxon>
        <taxon>Chaetoceros</taxon>
    </lineage>
</organism>
<evidence type="ECO:0000313" key="3">
    <source>
        <dbReference type="Proteomes" id="UP001054902"/>
    </source>
</evidence>
<dbReference type="EMBL" id="BLLK01000029">
    <property type="protein sequence ID" value="GFH48851.1"/>
    <property type="molecule type" value="Genomic_DNA"/>
</dbReference>
<proteinExistence type="predicted"/>
<dbReference type="AlphaFoldDB" id="A0AAD3CMU8"/>
<protein>
    <submittedName>
        <fullName evidence="2">Uncharacterized protein</fullName>
    </submittedName>
</protein>